<reference evidence="14 15" key="1">
    <citation type="submission" date="2020-05" db="EMBL/GenBank/DDBJ databases">
        <title>Aquincola sp. isolate from soil.</title>
        <authorList>
            <person name="Han J."/>
            <person name="Kim D.-U."/>
        </authorList>
    </citation>
    <scope>NUCLEOTIDE SEQUENCE [LARGE SCALE GENOMIC DNA]</scope>
    <source>
        <strain evidence="14 15">S2</strain>
    </source>
</reference>
<evidence type="ECO:0000256" key="5">
    <source>
        <dbReference type="ARBA" id="ARBA00022490"/>
    </source>
</evidence>
<feature type="active site" description="Schiff-base intermediate with substrate" evidence="12">
    <location>
        <position position="162"/>
    </location>
</feature>
<dbReference type="InterPro" id="IPR005263">
    <property type="entry name" value="DapA"/>
</dbReference>
<dbReference type="EC" id="4.3.3.7" evidence="4 12"/>
<dbReference type="EMBL" id="JABRWJ010000007">
    <property type="protein sequence ID" value="NRF69910.1"/>
    <property type="molecule type" value="Genomic_DNA"/>
</dbReference>
<comment type="catalytic activity">
    <reaction evidence="11 12">
        <text>L-aspartate 4-semialdehyde + pyruvate = (2S,4S)-4-hydroxy-2,3,4,5-tetrahydrodipicolinate + H2O + H(+)</text>
        <dbReference type="Rhea" id="RHEA:34171"/>
        <dbReference type="ChEBI" id="CHEBI:15361"/>
        <dbReference type="ChEBI" id="CHEBI:15377"/>
        <dbReference type="ChEBI" id="CHEBI:15378"/>
        <dbReference type="ChEBI" id="CHEBI:67139"/>
        <dbReference type="ChEBI" id="CHEBI:537519"/>
        <dbReference type="EC" id="4.3.3.7"/>
    </reaction>
</comment>
<keyword evidence="10 12" id="KW-0704">Schiff base</keyword>
<evidence type="ECO:0000256" key="2">
    <source>
        <dbReference type="ARBA" id="ARBA00005120"/>
    </source>
</evidence>
<evidence type="ECO:0000313" key="15">
    <source>
        <dbReference type="Proteomes" id="UP000737171"/>
    </source>
</evidence>
<evidence type="ECO:0000256" key="3">
    <source>
        <dbReference type="ARBA" id="ARBA00007592"/>
    </source>
</evidence>
<dbReference type="GO" id="GO:0008840">
    <property type="term" value="F:4-hydroxy-tetrahydrodipicolinate synthase activity"/>
    <property type="evidence" value="ECO:0007669"/>
    <property type="project" value="UniProtKB-EC"/>
</dbReference>
<dbReference type="PIRSF" id="PIRSF001365">
    <property type="entry name" value="DHDPS"/>
    <property type="match status" value="1"/>
</dbReference>
<dbReference type="PRINTS" id="PR00146">
    <property type="entry name" value="DHPICSNTHASE"/>
</dbReference>
<dbReference type="HAMAP" id="MF_00418">
    <property type="entry name" value="DapA"/>
    <property type="match status" value="1"/>
</dbReference>
<evidence type="ECO:0000256" key="12">
    <source>
        <dbReference type="HAMAP-Rule" id="MF_00418"/>
    </source>
</evidence>
<keyword evidence="15" id="KW-1185">Reference proteome</keyword>
<gene>
    <name evidence="12 14" type="primary">dapA</name>
    <name evidence="14" type="ORF">HLB44_23165</name>
</gene>
<evidence type="ECO:0000256" key="7">
    <source>
        <dbReference type="ARBA" id="ARBA00022915"/>
    </source>
</evidence>
<comment type="subunit">
    <text evidence="12">Homotetramer; dimer of dimers.</text>
</comment>
<name>A0ABX2EMX7_9BURK</name>
<dbReference type="SMART" id="SM01130">
    <property type="entry name" value="DHDPS"/>
    <property type="match status" value="1"/>
</dbReference>
<proteinExistence type="inferred from homology"/>
<dbReference type="Gene3D" id="3.20.20.70">
    <property type="entry name" value="Aldolase class I"/>
    <property type="match status" value="1"/>
</dbReference>
<evidence type="ECO:0000256" key="1">
    <source>
        <dbReference type="ARBA" id="ARBA00003294"/>
    </source>
</evidence>
<comment type="function">
    <text evidence="1 12">Catalyzes the condensation of (S)-aspartate-beta-semialdehyde [(S)-ASA] and pyruvate to 4-hydroxy-tetrahydrodipicolinate (HTPA).</text>
</comment>
<dbReference type="PANTHER" id="PTHR12128">
    <property type="entry name" value="DIHYDRODIPICOLINATE SYNTHASE"/>
    <property type="match status" value="1"/>
</dbReference>
<evidence type="ECO:0000256" key="8">
    <source>
        <dbReference type="ARBA" id="ARBA00023154"/>
    </source>
</evidence>
<evidence type="ECO:0000256" key="9">
    <source>
        <dbReference type="ARBA" id="ARBA00023239"/>
    </source>
</evidence>
<dbReference type="PROSITE" id="PS00666">
    <property type="entry name" value="DHDPS_2"/>
    <property type="match status" value="1"/>
</dbReference>
<dbReference type="CDD" id="cd00950">
    <property type="entry name" value="DHDPS"/>
    <property type="match status" value="1"/>
</dbReference>
<comment type="subcellular location">
    <subcellularLocation>
        <location evidence="12">Cytoplasm</location>
    </subcellularLocation>
</comment>
<accession>A0ABX2EMX7</accession>
<dbReference type="PANTHER" id="PTHR12128:SF66">
    <property type="entry name" value="4-HYDROXY-2-OXOGLUTARATE ALDOLASE, MITOCHONDRIAL"/>
    <property type="match status" value="1"/>
</dbReference>
<dbReference type="RefSeq" id="WP_173127765.1">
    <property type="nucleotide sequence ID" value="NZ_JABRWJ010000007.1"/>
</dbReference>
<feature type="binding site" evidence="12">
    <location>
        <position position="202"/>
    </location>
    <ligand>
        <name>pyruvate</name>
        <dbReference type="ChEBI" id="CHEBI:15361"/>
    </ligand>
</feature>
<organism evidence="14 15">
    <name type="scientific">Pseudaquabacterium terrae</name>
    <dbReference type="NCBI Taxonomy" id="2732868"/>
    <lineage>
        <taxon>Bacteria</taxon>
        <taxon>Pseudomonadati</taxon>
        <taxon>Pseudomonadota</taxon>
        <taxon>Betaproteobacteria</taxon>
        <taxon>Burkholderiales</taxon>
        <taxon>Sphaerotilaceae</taxon>
        <taxon>Pseudaquabacterium</taxon>
    </lineage>
</organism>
<evidence type="ECO:0000313" key="14">
    <source>
        <dbReference type="EMBL" id="NRF69910.1"/>
    </source>
</evidence>
<comment type="caution">
    <text evidence="14">The sequence shown here is derived from an EMBL/GenBank/DDBJ whole genome shotgun (WGS) entry which is preliminary data.</text>
</comment>
<dbReference type="InterPro" id="IPR013785">
    <property type="entry name" value="Aldolase_TIM"/>
</dbReference>
<evidence type="ECO:0000256" key="13">
    <source>
        <dbReference type="PIRNR" id="PIRNR001365"/>
    </source>
</evidence>
<keyword evidence="5 12" id="KW-0963">Cytoplasm</keyword>
<feature type="site" description="Part of a proton relay during catalysis" evidence="12">
    <location>
        <position position="108"/>
    </location>
</feature>
<dbReference type="SUPFAM" id="SSF51569">
    <property type="entry name" value="Aldolase"/>
    <property type="match status" value="1"/>
</dbReference>
<dbReference type="InterPro" id="IPR002220">
    <property type="entry name" value="DapA-like"/>
</dbReference>
<keyword evidence="6 12" id="KW-0028">Amino-acid biosynthesis</keyword>
<evidence type="ECO:0000256" key="6">
    <source>
        <dbReference type="ARBA" id="ARBA00022605"/>
    </source>
</evidence>
<dbReference type="Proteomes" id="UP000737171">
    <property type="component" value="Unassembled WGS sequence"/>
</dbReference>
<protein>
    <recommendedName>
        <fullName evidence="4 12">4-hydroxy-tetrahydrodipicolinate synthase</fullName>
        <shortName evidence="12">HTPA synthase</shortName>
        <ecNumber evidence="4 12">4.3.3.7</ecNumber>
    </recommendedName>
</protein>
<feature type="site" description="Part of a proton relay during catalysis" evidence="12">
    <location>
        <position position="45"/>
    </location>
</feature>
<evidence type="ECO:0000256" key="11">
    <source>
        <dbReference type="ARBA" id="ARBA00047836"/>
    </source>
</evidence>
<keyword evidence="9 12" id="KW-0456">Lyase</keyword>
<comment type="pathway">
    <text evidence="2 12">Amino-acid biosynthesis; L-lysine biosynthesis via DAP pathway; (S)-tetrahydrodipicolinate from L-aspartate: step 3/4.</text>
</comment>
<evidence type="ECO:0000256" key="10">
    <source>
        <dbReference type="ARBA" id="ARBA00023270"/>
    </source>
</evidence>
<comment type="caution">
    <text evidence="12">Was originally thought to be a dihydrodipicolinate synthase (DHDPS), catalyzing the condensation of (S)-aspartate-beta-semialdehyde [(S)-ASA] and pyruvate to dihydrodipicolinate (DHDP). However, it was shown in E.coli that the product of the enzymatic reaction is not dihydrodipicolinate but in fact (4S)-4-hydroxy-2,3,4,5-tetrahydro-(2S)-dipicolinic acid (HTPA), and that the consecutive dehydration reaction leading to DHDP is not spontaneous but catalyzed by DapB.</text>
</comment>
<feature type="active site" description="Proton donor/acceptor" evidence="12">
    <location>
        <position position="134"/>
    </location>
</feature>
<comment type="similarity">
    <text evidence="3 12 13">Belongs to the DapA family.</text>
</comment>
<dbReference type="InterPro" id="IPR020625">
    <property type="entry name" value="Schiff_base-form_aldolases_AS"/>
</dbReference>
<sequence length="292" mass="30722">MVQFSGIWVPLVTPFRSGALDLPALRRLVEQLASHGVAGFVACGSTGEAALLDDDEQQAVLRTVLDAAGDRPVLMGLSGARPALVAARARQLADALPLAGYLLSAPGYMKPNQAGLLDFFITVADVSPVPIVAYDIPSRTGVRIEPQTLLALAAHPRIRALKDCSSDAAAATALLADGRLALLAGNDDELFAQLALGATGSITASAHLRPDLFVRLHRLMQAQRLHEARALWHRLRPLVTGLFAEPNPAPVKALLARQGVIAGELRAPMTPASAACVERAQAALDALRDLDA</sequence>
<dbReference type="NCBIfam" id="TIGR00674">
    <property type="entry name" value="dapA"/>
    <property type="match status" value="1"/>
</dbReference>
<keyword evidence="8 12" id="KW-0457">Lysine biosynthesis</keyword>
<feature type="binding site" evidence="12">
    <location>
        <position position="46"/>
    </location>
    <ligand>
        <name>pyruvate</name>
        <dbReference type="ChEBI" id="CHEBI:15361"/>
    </ligand>
</feature>
<dbReference type="Pfam" id="PF00701">
    <property type="entry name" value="DHDPS"/>
    <property type="match status" value="1"/>
</dbReference>
<keyword evidence="7 12" id="KW-0220">Diaminopimelate biosynthesis</keyword>
<evidence type="ECO:0000256" key="4">
    <source>
        <dbReference type="ARBA" id="ARBA00012086"/>
    </source>
</evidence>